<dbReference type="Proteomes" id="UP001234202">
    <property type="component" value="Unassembled WGS sequence"/>
</dbReference>
<proteinExistence type="predicted"/>
<sequence length="562" mass="63235">MTRPCVISRHLSSWRRSATAPTWFAVRNIRRSSTQAPASPTTLDTLVKPYYVTTPIFYVNAAPHIGHLHSLLLTDILARYARLRHPETPVRFATGTDEHGLKIQQAAEKLGTEPQLFCDRISERFRELAKVANASNTDFIRTTSEEHRRAVHHLWRTIEQAGYIYKGSHSGWYAVSDECFYTDSQIEERKDEVTGEMKKVAIESGSSVEWTEEENYKFRLGAFKDPLIEWLESSETAVHPPWLRASLLNTLRTEPLADLSISRPRSRLTWGIPVPGDEENHTIYVFHAIYWPALLMAASLPPPRQVLAHAHWTMGNAKMSKSRGNVADPIEAMQRPGGVGVDGLRWYLMRNGGSLSNDADYSNEELQKQYSLLATRLGNLVGRISSPKLQKRFVAAAENTLRDGSPVLPSNSDAPERPLLDMLAGLRDILERRLTKLEITAGMQDVMDIVLEANRLFTLLQPWTSTTSDTDLITAMVYAHESLRITGIALQPVMPTKMKDLLDRLGVEEQHRGWEKLQLEDGKAQLCGVLCSVKMMTDRAKDFKKAGVLFPPLVDEAPTTSS</sequence>
<organism evidence="1 2">
    <name type="scientific">Naganishia onofrii</name>
    <dbReference type="NCBI Taxonomy" id="1851511"/>
    <lineage>
        <taxon>Eukaryota</taxon>
        <taxon>Fungi</taxon>
        <taxon>Dikarya</taxon>
        <taxon>Basidiomycota</taxon>
        <taxon>Agaricomycotina</taxon>
        <taxon>Tremellomycetes</taxon>
        <taxon>Filobasidiales</taxon>
        <taxon>Filobasidiaceae</taxon>
        <taxon>Naganishia</taxon>
    </lineage>
</organism>
<dbReference type="EMBL" id="JASBWV010000030">
    <property type="protein sequence ID" value="KAJ9118033.1"/>
    <property type="molecule type" value="Genomic_DNA"/>
</dbReference>
<comment type="caution">
    <text evidence="1">The sequence shown here is derived from an EMBL/GenBank/DDBJ whole genome shotgun (WGS) entry which is preliminary data.</text>
</comment>
<reference evidence="1" key="1">
    <citation type="submission" date="2023-04" db="EMBL/GenBank/DDBJ databases">
        <title>Draft Genome sequencing of Naganishia species isolated from polar environments using Oxford Nanopore Technology.</title>
        <authorList>
            <person name="Leo P."/>
            <person name="Venkateswaran K."/>
        </authorList>
    </citation>
    <scope>NUCLEOTIDE SEQUENCE</scope>
    <source>
        <strain evidence="1">DBVPG 5303</strain>
    </source>
</reference>
<keyword evidence="2" id="KW-1185">Reference proteome</keyword>
<evidence type="ECO:0000313" key="2">
    <source>
        <dbReference type="Proteomes" id="UP001234202"/>
    </source>
</evidence>
<gene>
    <name evidence="1" type="ORF">QFC24_006305</name>
</gene>
<evidence type="ECO:0000313" key="1">
    <source>
        <dbReference type="EMBL" id="KAJ9118033.1"/>
    </source>
</evidence>
<accession>A0ACC2X2P4</accession>
<protein>
    <submittedName>
        <fullName evidence="1">Uncharacterized protein</fullName>
    </submittedName>
</protein>
<name>A0ACC2X2P4_9TREE</name>